<protein>
    <submittedName>
        <fullName evidence="1">Uncharacterized protein</fullName>
    </submittedName>
</protein>
<dbReference type="EMBL" id="BGZK01000250">
    <property type="protein sequence ID" value="GBP31700.1"/>
    <property type="molecule type" value="Genomic_DNA"/>
</dbReference>
<organism evidence="1 2">
    <name type="scientific">Eumeta variegata</name>
    <name type="common">Bagworm moth</name>
    <name type="synonym">Eumeta japonica</name>
    <dbReference type="NCBI Taxonomy" id="151549"/>
    <lineage>
        <taxon>Eukaryota</taxon>
        <taxon>Metazoa</taxon>
        <taxon>Ecdysozoa</taxon>
        <taxon>Arthropoda</taxon>
        <taxon>Hexapoda</taxon>
        <taxon>Insecta</taxon>
        <taxon>Pterygota</taxon>
        <taxon>Neoptera</taxon>
        <taxon>Endopterygota</taxon>
        <taxon>Lepidoptera</taxon>
        <taxon>Glossata</taxon>
        <taxon>Ditrysia</taxon>
        <taxon>Tineoidea</taxon>
        <taxon>Psychidae</taxon>
        <taxon>Oiketicinae</taxon>
        <taxon>Eumeta</taxon>
    </lineage>
</organism>
<accession>A0A4C1UZM7</accession>
<comment type="caution">
    <text evidence="1">The sequence shown here is derived from an EMBL/GenBank/DDBJ whole genome shotgun (WGS) entry which is preliminary data.</text>
</comment>
<gene>
    <name evidence="1" type="ORF">EVAR_4935_1</name>
</gene>
<reference evidence="1 2" key="1">
    <citation type="journal article" date="2019" name="Commun. Biol.">
        <title>The bagworm genome reveals a unique fibroin gene that provides high tensile strength.</title>
        <authorList>
            <person name="Kono N."/>
            <person name="Nakamura H."/>
            <person name="Ohtoshi R."/>
            <person name="Tomita M."/>
            <person name="Numata K."/>
            <person name="Arakawa K."/>
        </authorList>
    </citation>
    <scope>NUCLEOTIDE SEQUENCE [LARGE SCALE GENOMIC DNA]</scope>
</reference>
<evidence type="ECO:0000313" key="1">
    <source>
        <dbReference type="EMBL" id="GBP31700.1"/>
    </source>
</evidence>
<name>A0A4C1UZM7_EUMVA</name>
<dbReference type="Proteomes" id="UP000299102">
    <property type="component" value="Unassembled WGS sequence"/>
</dbReference>
<keyword evidence="2" id="KW-1185">Reference proteome</keyword>
<evidence type="ECO:0000313" key="2">
    <source>
        <dbReference type="Proteomes" id="UP000299102"/>
    </source>
</evidence>
<proteinExistence type="predicted"/>
<dbReference type="AlphaFoldDB" id="A0A4C1UZM7"/>
<sequence length="89" mass="10512">MESDVDHRYEKEHQGYAMEYKINGQRNQLGNLVLTDLRRNIRARFPDGGQRFLVNEAHKLFCLRFERRYRVLIQKASLDANSVAFQDGP</sequence>